<proteinExistence type="predicted"/>
<dbReference type="GO" id="GO:0005634">
    <property type="term" value="C:nucleus"/>
    <property type="evidence" value="ECO:0007669"/>
    <property type="project" value="TreeGrafter"/>
</dbReference>
<dbReference type="Proteomes" id="UP001347796">
    <property type="component" value="Unassembled WGS sequence"/>
</dbReference>
<feature type="compositionally biased region" description="Basic and acidic residues" evidence="1">
    <location>
        <begin position="1"/>
        <end position="13"/>
    </location>
</feature>
<dbReference type="InterPro" id="IPR034604">
    <property type="entry name" value="SRRP53"/>
</dbReference>
<keyword evidence="3" id="KW-1185">Reference proteome</keyword>
<sequence length="333" mass="39007">MGRHSVDEYDDKKSKKKKKRRSRSKSRSRSGSLSSRYSSKSKKKAKKHKSKKYSPSPSYERRRSRTRSRSRERYYRSRSRSRSRGRRSWTRSRSRGRWSRSRSRGRRSVSRSRSRGRRSISPSYTRRTRSRERYRRSRSDSRDQRSRSRDRYRRSRSSSGDRYRDRKRSPETESSDPATNIPGFEDMAPHEKARIRMQLALKAAAAADEKIREESASLAQSAVFKPKDPMAFSTAVAEIEDFGFAPSKFKSSQSKKKKDESSEKYIDTHEQAMFGIGGLEIKAEAGFNKPITIDPNTLAHPNLYCDPKEKMDKWINKLASMRRKKFDGMSMIH</sequence>
<dbReference type="EMBL" id="JAZGQO010000001">
    <property type="protein sequence ID" value="KAK6195209.1"/>
    <property type="molecule type" value="Genomic_DNA"/>
</dbReference>
<protein>
    <submittedName>
        <fullName evidence="2">Uncharacterized protein</fullName>
    </submittedName>
</protein>
<dbReference type="GO" id="GO:0005737">
    <property type="term" value="C:cytoplasm"/>
    <property type="evidence" value="ECO:0007669"/>
    <property type="project" value="TreeGrafter"/>
</dbReference>
<gene>
    <name evidence="2" type="ORF">SNE40_000683</name>
</gene>
<accession>A0AAN8QH84</accession>
<comment type="caution">
    <text evidence="2">The sequence shown here is derived from an EMBL/GenBank/DDBJ whole genome shotgun (WGS) entry which is preliminary data.</text>
</comment>
<reference evidence="2 3" key="1">
    <citation type="submission" date="2024-01" db="EMBL/GenBank/DDBJ databases">
        <title>The genome of the rayed Mediterranean limpet Patella caerulea (Linnaeus, 1758).</title>
        <authorList>
            <person name="Anh-Thu Weber A."/>
            <person name="Halstead-Nussloch G."/>
        </authorList>
    </citation>
    <scope>NUCLEOTIDE SEQUENCE [LARGE SCALE GENOMIC DNA]</scope>
    <source>
        <strain evidence="2">AATW-2023a</strain>
        <tissue evidence="2">Whole specimen</tissue>
    </source>
</reference>
<feature type="compositionally biased region" description="Basic residues" evidence="1">
    <location>
        <begin position="76"/>
        <end position="118"/>
    </location>
</feature>
<evidence type="ECO:0000313" key="3">
    <source>
        <dbReference type="Proteomes" id="UP001347796"/>
    </source>
</evidence>
<dbReference type="AlphaFoldDB" id="A0AAN8QH84"/>
<evidence type="ECO:0000313" key="2">
    <source>
        <dbReference type="EMBL" id="KAK6195209.1"/>
    </source>
</evidence>
<feature type="compositionally biased region" description="Basic residues" evidence="1">
    <location>
        <begin position="14"/>
        <end position="28"/>
    </location>
</feature>
<dbReference type="PANTHER" id="PTHR31968">
    <property type="entry name" value="SERINE/ARGININE-RELATED PROTEIN 53"/>
    <property type="match status" value="1"/>
</dbReference>
<feature type="compositionally biased region" description="Basic and acidic residues" evidence="1">
    <location>
        <begin position="137"/>
        <end position="149"/>
    </location>
</feature>
<evidence type="ECO:0000256" key="1">
    <source>
        <dbReference type="SAM" id="MobiDB-lite"/>
    </source>
</evidence>
<organism evidence="2 3">
    <name type="scientific">Patella caerulea</name>
    <name type="common">Rayed Mediterranean limpet</name>
    <dbReference type="NCBI Taxonomy" id="87958"/>
    <lineage>
        <taxon>Eukaryota</taxon>
        <taxon>Metazoa</taxon>
        <taxon>Spiralia</taxon>
        <taxon>Lophotrochozoa</taxon>
        <taxon>Mollusca</taxon>
        <taxon>Gastropoda</taxon>
        <taxon>Patellogastropoda</taxon>
        <taxon>Patelloidea</taxon>
        <taxon>Patellidae</taxon>
        <taxon>Patella</taxon>
    </lineage>
</organism>
<dbReference type="PANTHER" id="PTHR31968:SF4">
    <property type="entry name" value="SERINE_ARGININE-RELATED PROTEIN 53"/>
    <property type="match status" value="1"/>
</dbReference>
<dbReference type="GO" id="GO:0000380">
    <property type="term" value="P:alternative mRNA splicing, via spliceosome"/>
    <property type="evidence" value="ECO:0007669"/>
    <property type="project" value="InterPro"/>
</dbReference>
<feature type="compositionally biased region" description="Basic residues" evidence="1">
    <location>
        <begin position="126"/>
        <end position="136"/>
    </location>
</feature>
<feature type="compositionally biased region" description="Basic and acidic residues" evidence="1">
    <location>
        <begin position="159"/>
        <end position="171"/>
    </location>
</feature>
<name>A0AAN8QH84_PATCE</name>
<feature type="region of interest" description="Disordered" evidence="1">
    <location>
        <begin position="1"/>
        <end position="186"/>
    </location>
</feature>
<feature type="compositionally biased region" description="Low complexity" evidence="1">
    <location>
        <begin position="29"/>
        <end position="38"/>
    </location>
</feature>
<feature type="compositionally biased region" description="Basic residues" evidence="1">
    <location>
        <begin position="39"/>
        <end position="52"/>
    </location>
</feature>